<dbReference type="Proteomes" id="UP001519295">
    <property type="component" value="Unassembled WGS sequence"/>
</dbReference>
<comment type="caution">
    <text evidence="1">The sequence shown here is derived from an EMBL/GenBank/DDBJ whole genome shotgun (WGS) entry which is preliminary data.</text>
</comment>
<dbReference type="PANTHER" id="PTHR38479">
    <property type="entry name" value="LMO0824 PROTEIN"/>
    <property type="match status" value="1"/>
</dbReference>
<sequence>MTVLDRRALNRATLARQHLLERCPAGTDAVDLVGHLGGLQAQEPREPYTGLWSRIAEFDPRPASAALTGRTLVRTLLMRRTVHLVTADDCLAHRALHQPMITQRTWGARRAELDGVAPDALAEAVRPCFAETPRTGGEAARLVADRFPEAGHAALADAAVSVLPLVQVPPRGTWDGTGPARLTTVEAWLGREPEPDPTAADDLVLRYLAAFGPAASADLRAWCGLTGLPAVITRLRPRLRTFRDERGRELLDLPDAPLPDPDTPAPPRFLPAFDNVVLGFDDRSRIVDDAHRGLSVTGARFVLVDGRVAATWTASADGLTVHPLRALTTAETEDVVAEAERLRTFLAGGAPGTVDVHRP</sequence>
<dbReference type="Pfam" id="PF06224">
    <property type="entry name" value="AlkZ-like"/>
    <property type="match status" value="1"/>
</dbReference>
<gene>
    <name evidence="1" type="ORF">JOF36_002100</name>
</gene>
<dbReference type="RefSeq" id="WP_210026454.1">
    <property type="nucleotide sequence ID" value="NZ_JAGINU010000001.1"/>
</dbReference>
<evidence type="ECO:0000313" key="2">
    <source>
        <dbReference type="Proteomes" id="UP001519295"/>
    </source>
</evidence>
<reference evidence="1 2" key="1">
    <citation type="submission" date="2021-03" db="EMBL/GenBank/DDBJ databases">
        <title>Sequencing the genomes of 1000 actinobacteria strains.</title>
        <authorList>
            <person name="Klenk H.-P."/>
        </authorList>
    </citation>
    <scope>NUCLEOTIDE SEQUENCE [LARGE SCALE GENOMIC DNA]</scope>
    <source>
        <strain evidence="1 2">DSM 45256</strain>
    </source>
</reference>
<keyword evidence="2" id="KW-1185">Reference proteome</keyword>
<dbReference type="InterPro" id="IPR009351">
    <property type="entry name" value="AlkZ-like"/>
</dbReference>
<protein>
    <recommendedName>
        <fullName evidence="3">Winged helix DNA-binding protein</fullName>
    </recommendedName>
</protein>
<evidence type="ECO:0000313" key="1">
    <source>
        <dbReference type="EMBL" id="MBP2366404.1"/>
    </source>
</evidence>
<dbReference type="EMBL" id="JAGINU010000001">
    <property type="protein sequence ID" value="MBP2366404.1"/>
    <property type="molecule type" value="Genomic_DNA"/>
</dbReference>
<organism evidence="1 2">
    <name type="scientific">Pseudonocardia parietis</name>
    <dbReference type="NCBI Taxonomy" id="570936"/>
    <lineage>
        <taxon>Bacteria</taxon>
        <taxon>Bacillati</taxon>
        <taxon>Actinomycetota</taxon>
        <taxon>Actinomycetes</taxon>
        <taxon>Pseudonocardiales</taxon>
        <taxon>Pseudonocardiaceae</taxon>
        <taxon>Pseudonocardia</taxon>
    </lineage>
</organism>
<evidence type="ECO:0008006" key="3">
    <source>
        <dbReference type="Google" id="ProtNLM"/>
    </source>
</evidence>
<dbReference type="PANTHER" id="PTHR38479:SF2">
    <property type="entry name" value="WINGED HELIX DNA-BINDING DOMAIN-CONTAINING PROTEIN"/>
    <property type="match status" value="1"/>
</dbReference>
<name>A0ABS4VR53_9PSEU</name>
<accession>A0ABS4VR53</accession>
<proteinExistence type="predicted"/>